<dbReference type="PROSITE" id="PS01129">
    <property type="entry name" value="PSI_RLU"/>
    <property type="match status" value="1"/>
</dbReference>
<organism evidence="12 13">
    <name type="scientific">Camelimonas abortus</name>
    <dbReference type="NCBI Taxonomy" id="1017184"/>
    <lineage>
        <taxon>Bacteria</taxon>
        <taxon>Pseudomonadati</taxon>
        <taxon>Pseudomonadota</taxon>
        <taxon>Alphaproteobacteria</taxon>
        <taxon>Hyphomicrobiales</taxon>
        <taxon>Chelatococcaceae</taxon>
        <taxon>Camelimonas</taxon>
    </lineage>
</organism>
<gene>
    <name evidence="12" type="ORF">ACFOEX_10400</name>
</gene>
<dbReference type="PANTHER" id="PTHR21600">
    <property type="entry name" value="MITOCHONDRIAL RNA PSEUDOURIDINE SYNTHASE"/>
    <property type="match status" value="1"/>
</dbReference>
<evidence type="ECO:0000256" key="2">
    <source>
        <dbReference type="ARBA" id="ARBA00023235"/>
    </source>
</evidence>
<proteinExistence type="inferred from homology"/>
<dbReference type="Gene3D" id="3.30.2350.10">
    <property type="entry name" value="Pseudouridine synthase"/>
    <property type="match status" value="1"/>
</dbReference>
<dbReference type="InterPro" id="IPR002942">
    <property type="entry name" value="S4_RNA-bd"/>
</dbReference>
<evidence type="ECO:0000256" key="7">
    <source>
        <dbReference type="ARBA" id="ARBA00042840"/>
    </source>
</evidence>
<reference evidence="13" key="1">
    <citation type="journal article" date="2019" name="Int. J. Syst. Evol. Microbiol.">
        <title>The Global Catalogue of Microorganisms (GCM) 10K type strain sequencing project: providing services to taxonomists for standard genome sequencing and annotation.</title>
        <authorList>
            <consortium name="The Broad Institute Genomics Platform"/>
            <consortium name="The Broad Institute Genome Sequencing Center for Infectious Disease"/>
            <person name="Wu L."/>
            <person name="Ma J."/>
        </authorList>
    </citation>
    <scope>NUCLEOTIDE SEQUENCE [LARGE SCALE GENOMIC DNA]</scope>
    <source>
        <strain evidence="13">CCM 7941</strain>
    </source>
</reference>
<dbReference type="EC" id="5.4.99.23" evidence="4"/>
<comment type="caution">
    <text evidence="12">The sequence shown here is derived from an EMBL/GenBank/DDBJ whole genome shotgun (WGS) entry which is preliminary data.</text>
</comment>
<dbReference type="PANTHER" id="PTHR21600:SF44">
    <property type="entry name" value="RIBOSOMAL LARGE SUBUNIT PSEUDOURIDINE SYNTHASE D"/>
    <property type="match status" value="1"/>
</dbReference>
<dbReference type="SMART" id="SM00363">
    <property type="entry name" value="S4"/>
    <property type="match status" value="1"/>
</dbReference>
<evidence type="ECO:0000313" key="12">
    <source>
        <dbReference type="EMBL" id="MFC3266762.1"/>
    </source>
</evidence>
<evidence type="ECO:0000256" key="3">
    <source>
        <dbReference type="ARBA" id="ARBA00036882"/>
    </source>
</evidence>
<evidence type="ECO:0000256" key="4">
    <source>
        <dbReference type="ARBA" id="ARBA00038942"/>
    </source>
</evidence>
<dbReference type="Pfam" id="PF00849">
    <property type="entry name" value="PseudoU_synth_2"/>
    <property type="match status" value="1"/>
</dbReference>
<dbReference type="RefSeq" id="WP_376832346.1">
    <property type="nucleotide sequence ID" value="NZ_JBHLWR010000006.1"/>
</dbReference>
<dbReference type="Pfam" id="PF01479">
    <property type="entry name" value="S4"/>
    <property type="match status" value="1"/>
</dbReference>
<dbReference type="PROSITE" id="PS50889">
    <property type="entry name" value="S4"/>
    <property type="match status" value="1"/>
</dbReference>
<evidence type="ECO:0000256" key="9">
    <source>
        <dbReference type="PROSITE-ProRule" id="PRU00182"/>
    </source>
</evidence>
<dbReference type="CDD" id="cd02869">
    <property type="entry name" value="PseudoU_synth_RluA_like"/>
    <property type="match status" value="1"/>
</dbReference>
<evidence type="ECO:0000256" key="8">
    <source>
        <dbReference type="ARBA" id="ARBA00043148"/>
    </source>
</evidence>
<feature type="domain" description="RNA-binding S4" evidence="11">
    <location>
        <begin position="67"/>
        <end position="125"/>
    </location>
</feature>
<keyword evidence="2" id="KW-0413">Isomerase</keyword>
<dbReference type="InterPro" id="IPR006224">
    <property type="entry name" value="PsdUridine_synth_RluA-like_CS"/>
</dbReference>
<dbReference type="NCBIfam" id="TIGR00005">
    <property type="entry name" value="rluA_subfam"/>
    <property type="match status" value="1"/>
</dbReference>
<sequence length="412" mass="42671">MNRRRDARADRAGQTVPDMQADPAPRGGVAGHAACAGDDPGGDNAAPAGDAAAGAGAPARARAPDAGRLDRLLAGLFPQLSRSRLQQVIRSGGVTVNGLAVVAPSAKIPAGADIVLTLPGAEPARPQPRAMPLDILHEDEHVIVVNKPAGMVVHPAAGHHDDTLVNALLAHCGDSLSGIGGVRRPGVVHRLDKDTSGVMVAAKNDRAHQALSAQFADHGRTGPLRRQYVALVWGAPARPRMTISRPLARSAHNREKIAVVPEGQGREAITHVTLEKVWGPFDAPASGRKAGEPVAALVRCELETGRTHQIRVHMAAAGHPLLGDALYGAGFATRASRLPQAARDALAALGRQALHARSLAFAHPATGETLAFEAPPPADMQRLIDALDAAAAAADFPPRLPPARGGGTQDME</sequence>
<evidence type="ECO:0000259" key="11">
    <source>
        <dbReference type="SMART" id="SM00363"/>
    </source>
</evidence>
<dbReference type="InterPro" id="IPR036986">
    <property type="entry name" value="S4_RNA-bd_sf"/>
</dbReference>
<dbReference type="Gene3D" id="3.10.290.10">
    <property type="entry name" value="RNA-binding S4 domain"/>
    <property type="match status" value="1"/>
</dbReference>
<dbReference type="InterPro" id="IPR050188">
    <property type="entry name" value="RluA_PseudoU_synthase"/>
</dbReference>
<dbReference type="Proteomes" id="UP001595536">
    <property type="component" value="Unassembled WGS sequence"/>
</dbReference>
<evidence type="ECO:0000256" key="5">
    <source>
        <dbReference type="ARBA" id="ARBA00040039"/>
    </source>
</evidence>
<accession>A0ABV7LFQ0</accession>
<keyword evidence="13" id="KW-1185">Reference proteome</keyword>
<name>A0ABV7LFQ0_9HYPH</name>
<evidence type="ECO:0000256" key="10">
    <source>
        <dbReference type="SAM" id="MobiDB-lite"/>
    </source>
</evidence>
<dbReference type="EMBL" id="JBHRUV010000053">
    <property type="protein sequence ID" value="MFC3266762.1"/>
    <property type="molecule type" value="Genomic_DNA"/>
</dbReference>
<evidence type="ECO:0000256" key="1">
    <source>
        <dbReference type="ARBA" id="ARBA00010876"/>
    </source>
</evidence>
<comment type="catalytic activity">
    <reaction evidence="3">
        <text>uridine(1911/1915/1917) in 23S rRNA = pseudouridine(1911/1915/1917) in 23S rRNA</text>
        <dbReference type="Rhea" id="RHEA:42524"/>
        <dbReference type="Rhea" id="RHEA-COMP:10097"/>
        <dbReference type="Rhea" id="RHEA-COMP:10098"/>
        <dbReference type="ChEBI" id="CHEBI:65314"/>
        <dbReference type="ChEBI" id="CHEBI:65315"/>
        <dbReference type="EC" id="5.4.99.23"/>
    </reaction>
</comment>
<dbReference type="InterPro" id="IPR020103">
    <property type="entry name" value="PsdUridine_synth_cat_dom_sf"/>
</dbReference>
<feature type="compositionally biased region" description="Low complexity" evidence="10">
    <location>
        <begin position="31"/>
        <end position="61"/>
    </location>
</feature>
<keyword evidence="9" id="KW-0694">RNA-binding</keyword>
<dbReference type="SUPFAM" id="SSF55120">
    <property type="entry name" value="Pseudouridine synthase"/>
    <property type="match status" value="1"/>
</dbReference>
<dbReference type="InterPro" id="IPR006145">
    <property type="entry name" value="PsdUridine_synth_RsuA/RluA"/>
</dbReference>
<feature type="region of interest" description="Disordered" evidence="10">
    <location>
        <begin position="1"/>
        <end position="63"/>
    </location>
</feature>
<evidence type="ECO:0000313" key="13">
    <source>
        <dbReference type="Proteomes" id="UP001595536"/>
    </source>
</evidence>
<protein>
    <recommendedName>
        <fullName evidence="5">Ribosomal large subunit pseudouridine synthase D</fullName>
        <ecNumber evidence="4">5.4.99.23</ecNumber>
    </recommendedName>
    <alternativeName>
        <fullName evidence="6">23S rRNA pseudouridine(1911/1915/1917) synthase</fullName>
    </alternativeName>
    <alternativeName>
        <fullName evidence="7">rRNA pseudouridylate synthase D</fullName>
    </alternativeName>
    <alternativeName>
        <fullName evidence="8">rRNA-uridine isomerase D</fullName>
    </alternativeName>
</protein>
<evidence type="ECO:0000256" key="6">
    <source>
        <dbReference type="ARBA" id="ARBA00042264"/>
    </source>
</evidence>
<dbReference type="CDD" id="cd00165">
    <property type="entry name" value="S4"/>
    <property type="match status" value="1"/>
</dbReference>
<dbReference type="InterPro" id="IPR006225">
    <property type="entry name" value="PsdUridine_synth_RluC/D"/>
</dbReference>
<dbReference type="SUPFAM" id="SSF55174">
    <property type="entry name" value="Alpha-L RNA-binding motif"/>
    <property type="match status" value="1"/>
</dbReference>
<comment type="similarity">
    <text evidence="1">Belongs to the pseudouridine synthase RluA family.</text>
</comment>